<protein>
    <submittedName>
        <fullName evidence="3">Uncharacterized protein</fullName>
    </submittedName>
</protein>
<dbReference type="AlphaFoldDB" id="A0AA43U161"/>
<feature type="transmembrane region" description="Helical" evidence="2">
    <location>
        <begin position="78"/>
        <end position="101"/>
    </location>
</feature>
<proteinExistence type="predicted"/>
<keyword evidence="2" id="KW-1133">Transmembrane helix</keyword>
<evidence type="ECO:0000256" key="2">
    <source>
        <dbReference type="SAM" id="Phobius"/>
    </source>
</evidence>
<organism evidence="3 4">
    <name type="scientific">Ramalina farinacea</name>
    <dbReference type="NCBI Taxonomy" id="258253"/>
    <lineage>
        <taxon>Eukaryota</taxon>
        <taxon>Fungi</taxon>
        <taxon>Dikarya</taxon>
        <taxon>Ascomycota</taxon>
        <taxon>Pezizomycotina</taxon>
        <taxon>Lecanoromycetes</taxon>
        <taxon>OSLEUM clade</taxon>
        <taxon>Lecanoromycetidae</taxon>
        <taxon>Lecanorales</taxon>
        <taxon>Lecanorineae</taxon>
        <taxon>Ramalinaceae</taxon>
        <taxon>Ramalina</taxon>
    </lineage>
</organism>
<dbReference type="Proteomes" id="UP001161017">
    <property type="component" value="Unassembled WGS sequence"/>
</dbReference>
<sequence length="380" mass="42924">MASNSNSGGTSNHDPFTAINFFAAQFPSTSTSRNNTLSFFDRFNNLSPRTLLTVNANENATNGTRDDDDPARPHRLSLWLLFVYAVTAVAVFTWIFTSLLYPRTVVVVQCRKCDRIVHFPLPYPINRTAHQAVLIQLGSMDRYTALVAGYADLSASLHATGHELAELANRTDRGTQEMAGFSEQLGGTAAEATKLRRLYDSLQLAYSQLNATAVEGADGAAFGRLQRFAVRAGPWSLPFLGMNATRAYWDPWVDRQLKAEKARAGLAALNRETRRLEWIEEVLRELNQEVQQLDNILYLWGVDRNYGSSSQGPKTAWMDWLRVRAWGKKAGDAREDLIDGWIKSHITHNGRLRDLWNKRSTLMRAGDEVMVIRVSEDRWW</sequence>
<accession>A0AA43U161</accession>
<keyword evidence="4" id="KW-1185">Reference proteome</keyword>
<reference evidence="3" key="1">
    <citation type="journal article" date="2023" name="Genome Biol. Evol.">
        <title>First Whole Genome Sequence and Flow Cytometry Genome Size Data for the Lichen-Forming Fungus Ramalina farinacea (Ascomycota).</title>
        <authorList>
            <person name="Llewellyn T."/>
            <person name="Mian S."/>
            <person name="Hill R."/>
            <person name="Leitch I.J."/>
            <person name="Gaya E."/>
        </authorList>
    </citation>
    <scope>NUCLEOTIDE SEQUENCE</scope>
    <source>
        <strain evidence="3">LIQ254RAFAR</strain>
    </source>
</reference>
<comment type="caution">
    <text evidence="3">The sequence shown here is derived from an EMBL/GenBank/DDBJ whole genome shotgun (WGS) entry which is preliminary data.</text>
</comment>
<feature type="coiled-coil region" evidence="1">
    <location>
        <begin position="269"/>
        <end position="296"/>
    </location>
</feature>
<evidence type="ECO:0000313" key="3">
    <source>
        <dbReference type="EMBL" id="MDI1492137.1"/>
    </source>
</evidence>
<keyword evidence="2" id="KW-0812">Transmembrane</keyword>
<keyword evidence="1" id="KW-0175">Coiled coil</keyword>
<dbReference type="EMBL" id="JAPUFD010000017">
    <property type="protein sequence ID" value="MDI1492137.1"/>
    <property type="molecule type" value="Genomic_DNA"/>
</dbReference>
<evidence type="ECO:0000256" key="1">
    <source>
        <dbReference type="SAM" id="Coils"/>
    </source>
</evidence>
<name>A0AA43U161_9LECA</name>
<gene>
    <name evidence="3" type="ORF">OHK93_003349</name>
</gene>
<keyword evidence="2" id="KW-0472">Membrane</keyword>
<evidence type="ECO:0000313" key="4">
    <source>
        <dbReference type="Proteomes" id="UP001161017"/>
    </source>
</evidence>